<evidence type="ECO:0000313" key="3">
    <source>
        <dbReference type="EMBL" id="TWI69147.1"/>
    </source>
</evidence>
<organism evidence="3 4">
    <name type="scientific">Pseudoduganella lurida</name>
    <dbReference type="NCBI Taxonomy" id="1036180"/>
    <lineage>
        <taxon>Bacteria</taxon>
        <taxon>Pseudomonadati</taxon>
        <taxon>Pseudomonadota</taxon>
        <taxon>Betaproteobacteria</taxon>
        <taxon>Burkholderiales</taxon>
        <taxon>Oxalobacteraceae</taxon>
        <taxon>Telluria group</taxon>
        <taxon>Pseudoduganella</taxon>
    </lineage>
</organism>
<dbReference type="InterPro" id="IPR024402">
    <property type="entry name" value="DUF2726"/>
</dbReference>
<keyword evidence="4" id="KW-1185">Reference proteome</keyword>
<feature type="chain" id="PRO_5021840371" evidence="1">
    <location>
        <begin position="24"/>
        <end position="163"/>
    </location>
</feature>
<comment type="caution">
    <text evidence="3">The sequence shown here is derived from an EMBL/GenBank/DDBJ whole genome shotgun (WGS) entry which is preliminary data.</text>
</comment>
<dbReference type="OrthoDB" id="6882268at2"/>
<feature type="signal peptide" evidence="1">
    <location>
        <begin position="1"/>
        <end position="23"/>
    </location>
</feature>
<name>A0A562RJ99_9BURK</name>
<feature type="domain" description="DUF2726" evidence="2">
    <location>
        <begin position="42"/>
        <end position="145"/>
    </location>
</feature>
<keyword evidence="1" id="KW-0732">Signal</keyword>
<dbReference type="Proteomes" id="UP000318431">
    <property type="component" value="Unassembled WGS sequence"/>
</dbReference>
<evidence type="ECO:0000259" key="2">
    <source>
        <dbReference type="Pfam" id="PF10881"/>
    </source>
</evidence>
<accession>A0A562RJ99</accession>
<evidence type="ECO:0000313" key="4">
    <source>
        <dbReference type="Proteomes" id="UP000318431"/>
    </source>
</evidence>
<protein>
    <submittedName>
        <fullName evidence="3">Uncharacterized protein DUF2726</fullName>
    </submittedName>
</protein>
<dbReference type="AlphaFoldDB" id="A0A562RJ99"/>
<dbReference type="RefSeq" id="WP_145646901.1">
    <property type="nucleotide sequence ID" value="NZ_VLLB01000001.1"/>
</dbReference>
<sequence>MTTLAIIATACIVLVFLSLSAVAAKRPATRKAGGTIVAKQPLTANEQPMYFRLTQALPDHVVLSQVAFSALLTTRDQATRNTFNRKVADFVICTKAFEVVALVELDDASHAGRKRQDDSRDALLTRAGYRVLRYARVPDVATLQKDVLLGDVGGSPIGNAIAA</sequence>
<dbReference type="EMBL" id="VLLB01000001">
    <property type="protein sequence ID" value="TWI69147.1"/>
    <property type="molecule type" value="Genomic_DNA"/>
</dbReference>
<proteinExistence type="predicted"/>
<evidence type="ECO:0000256" key="1">
    <source>
        <dbReference type="SAM" id="SignalP"/>
    </source>
</evidence>
<gene>
    <name evidence="3" type="ORF">IP91_00213</name>
</gene>
<reference evidence="3 4" key="1">
    <citation type="journal article" date="2015" name="Stand. Genomic Sci.">
        <title>Genomic Encyclopedia of Bacterial and Archaeal Type Strains, Phase III: the genomes of soil and plant-associated and newly described type strains.</title>
        <authorList>
            <person name="Whitman W.B."/>
            <person name="Woyke T."/>
            <person name="Klenk H.P."/>
            <person name="Zhou Y."/>
            <person name="Lilburn T.G."/>
            <person name="Beck B.J."/>
            <person name="De Vos P."/>
            <person name="Vandamme P."/>
            <person name="Eisen J.A."/>
            <person name="Garrity G."/>
            <person name="Hugenholtz P."/>
            <person name="Kyrpides N.C."/>
        </authorList>
    </citation>
    <scope>NUCLEOTIDE SEQUENCE [LARGE SCALE GENOMIC DNA]</scope>
    <source>
        <strain evidence="3 4">CGMCC 1.10822</strain>
    </source>
</reference>
<dbReference type="Pfam" id="PF10881">
    <property type="entry name" value="DUF2726"/>
    <property type="match status" value="1"/>
</dbReference>